<evidence type="ECO:0000313" key="3">
    <source>
        <dbReference type="Proteomes" id="UP001501047"/>
    </source>
</evidence>
<keyword evidence="1" id="KW-0472">Membrane</keyword>
<protein>
    <submittedName>
        <fullName evidence="2">Uncharacterized protein</fullName>
    </submittedName>
</protein>
<keyword evidence="1" id="KW-1133">Transmembrane helix</keyword>
<sequence length="62" mass="7609">MKLTYFSNKLSLRDDIIKFLNFFKFTKINLYIFTIFSYNIIYKLKINRIGGVNIDIFYAYYK</sequence>
<reference evidence="2 3" key="1">
    <citation type="journal article" date="2019" name="Int. J. Syst. Evol. Microbiol.">
        <title>The Global Catalogue of Microorganisms (GCM) 10K type strain sequencing project: providing services to taxonomists for standard genome sequencing and annotation.</title>
        <authorList>
            <consortium name="The Broad Institute Genomics Platform"/>
            <consortium name="The Broad Institute Genome Sequencing Center for Infectious Disease"/>
            <person name="Wu L."/>
            <person name="Ma J."/>
        </authorList>
    </citation>
    <scope>NUCLEOTIDE SEQUENCE [LARGE SCALE GENOMIC DNA]</scope>
    <source>
        <strain evidence="2 3">JCM 1417</strain>
    </source>
</reference>
<accession>A0ABN1KHE7</accession>
<name>A0ABN1KHE7_CLOSU</name>
<keyword evidence="1" id="KW-0812">Transmembrane</keyword>
<evidence type="ECO:0000256" key="1">
    <source>
        <dbReference type="SAM" id="Phobius"/>
    </source>
</evidence>
<feature type="transmembrane region" description="Helical" evidence="1">
    <location>
        <begin position="20"/>
        <end position="41"/>
    </location>
</feature>
<organism evidence="2 3">
    <name type="scientific">Clostridium subterminale</name>
    <dbReference type="NCBI Taxonomy" id="1550"/>
    <lineage>
        <taxon>Bacteria</taxon>
        <taxon>Bacillati</taxon>
        <taxon>Bacillota</taxon>
        <taxon>Clostridia</taxon>
        <taxon>Eubacteriales</taxon>
        <taxon>Clostridiaceae</taxon>
        <taxon>Clostridium</taxon>
    </lineage>
</organism>
<dbReference type="Proteomes" id="UP001501047">
    <property type="component" value="Unassembled WGS sequence"/>
</dbReference>
<keyword evidence="3" id="KW-1185">Reference proteome</keyword>
<gene>
    <name evidence="2" type="ORF">GCM10008908_05310</name>
</gene>
<comment type="caution">
    <text evidence="2">The sequence shown here is derived from an EMBL/GenBank/DDBJ whole genome shotgun (WGS) entry which is preliminary data.</text>
</comment>
<dbReference type="EMBL" id="BAAACI010000001">
    <property type="protein sequence ID" value="GAA0766911.1"/>
    <property type="molecule type" value="Genomic_DNA"/>
</dbReference>
<evidence type="ECO:0000313" key="2">
    <source>
        <dbReference type="EMBL" id="GAA0766911.1"/>
    </source>
</evidence>
<proteinExistence type="predicted"/>